<evidence type="ECO:0000313" key="2">
    <source>
        <dbReference type="Proteomes" id="UP000759246"/>
    </source>
</evidence>
<keyword evidence="1" id="KW-0436">Ligase</keyword>
<dbReference type="Proteomes" id="UP000759246">
    <property type="component" value="Unassembled WGS sequence"/>
</dbReference>
<reference evidence="1" key="1">
    <citation type="submission" date="2020-04" db="EMBL/GenBank/DDBJ databases">
        <title>Deep metagenomics examines the oral microbiome during advanced dental caries in children, revealing novel taxa and co-occurrences with host molecules.</title>
        <authorList>
            <person name="Baker J.L."/>
            <person name="Morton J.T."/>
            <person name="Dinis M."/>
            <person name="Alvarez R."/>
            <person name="Tran N.C."/>
            <person name="Knight R."/>
            <person name="Edlund A."/>
        </authorList>
    </citation>
    <scope>NUCLEOTIDE SEQUENCE</scope>
    <source>
        <strain evidence="1">JCVI_30_bin.13</strain>
    </source>
</reference>
<organism evidence="1 2">
    <name type="scientific">Actinomyces bouchesdurhonensis</name>
    <dbReference type="NCBI Taxonomy" id="1852361"/>
    <lineage>
        <taxon>Bacteria</taxon>
        <taxon>Bacillati</taxon>
        <taxon>Actinomycetota</taxon>
        <taxon>Actinomycetes</taxon>
        <taxon>Actinomycetales</taxon>
        <taxon>Actinomycetaceae</taxon>
        <taxon>Actinomyces</taxon>
    </lineage>
</organism>
<dbReference type="EC" id="6.1.1.5" evidence="1"/>
<sequence>VVFASPETSGLSVRTDLSLNPRAFEPAVRKLTSQLFKAQKAGEWELTDDGACRFASVELDGAPLVLTGDMFSVSTSVDAAEGQVADVLASGTFVVLDTELTPELEAEGYARDVVRAVQDERKNAGLHIADRIDLSLTVPTDHVADVEAWRDMIAAETLALSLTVEAGDKLAVSVAKH</sequence>
<feature type="non-terminal residue" evidence="1">
    <location>
        <position position="1"/>
    </location>
</feature>
<comment type="caution">
    <text evidence="1">The sequence shown here is derived from an EMBL/GenBank/DDBJ whole genome shotgun (WGS) entry which is preliminary data.</text>
</comment>
<name>A0A929WWF0_9ACTO</name>
<dbReference type="EMBL" id="JABZGF010000400">
    <property type="protein sequence ID" value="MBF0967302.1"/>
    <property type="molecule type" value="Genomic_DNA"/>
</dbReference>
<dbReference type="GO" id="GO:0004822">
    <property type="term" value="F:isoleucine-tRNA ligase activity"/>
    <property type="evidence" value="ECO:0007669"/>
    <property type="project" value="UniProtKB-EC"/>
</dbReference>
<accession>A0A929WWF0</accession>
<dbReference type="AlphaFoldDB" id="A0A929WWF0"/>
<dbReference type="Pfam" id="PF19302">
    <property type="entry name" value="DUF5915"/>
    <property type="match status" value="1"/>
</dbReference>
<evidence type="ECO:0000313" key="1">
    <source>
        <dbReference type="EMBL" id="MBF0967302.1"/>
    </source>
</evidence>
<proteinExistence type="predicted"/>
<gene>
    <name evidence="1" type="primary">ileS</name>
    <name evidence="1" type="ORF">HXK09_09205</name>
</gene>
<protein>
    <submittedName>
        <fullName evidence="1">Isoleucine--tRNA ligase</fullName>
        <ecNumber evidence="1">6.1.1.5</ecNumber>
    </submittedName>
</protein>